<dbReference type="RefSeq" id="WP_089022977.1">
    <property type="nucleotide sequence ID" value="NZ_NIQC01000005.1"/>
</dbReference>
<organism evidence="4 5">
    <name type="scientific">Natranaerobius trueperi</name>
    <dbReference type="NCBI Taxonomy" id="759412"/>
    <lineage>
        <taxon>Bacteria</taxon>
        <taxon>Bacillati</taxon>
        <taxon>Bacillota</taxon>
        <taxon>Clostridia</taxon>
        <taxon>Natranaerobiales</taxon>
        <taxon>Natranaerobiaceae</taxon>
        <taxon>Natranaerobius</taxon>
    </lineage>
</organism>
<dbReference type="InterPro" id="IPR041802">
    <property type="entry name" value="MPP_YfcE"/>
</dbReference>
<dbReference type="SUPFAM" id="SSF56300">
    <property type="entry name" value="Metallo-dependent phosphatases"/>
    <property type="match status" value="1"/>
</dbReference>
<dbReference type="NCBIfam" id="NF006988">
    <property type="entry name" value="PRK09453.1"/>
    <property type="match status" value="1"/>
</dbReference>
<proteinExistence type="inferred from homology"/>
<evidence type="ECO:0000256" key="2">
    <source>
        <dbReference type="RuleBase" id="RU362039"/>
    </source>
</evidence>
<dbReference type="AlphaFoldDB" id="A0A226BZE8"/>
<name>A0A226BZE8_9FIRM</name>
<keyword evidence="2" id="KW-0479">Metal-binding</keyword>
<evidence type="ECO:0000256" key="1">
    <source>
        <dbReference type="ARBA" id="ARBA00008950"/>
    </source>
</evidence>
<reference evidence="4 5" key="1">
    <citation type="submission" date="2017-06" db="EMBL/GenBank/DDBJ databases">
        <title>Draft Genome Sequence of Natranaerobius trueperi halophilic, alkalithermophilic bacteria from soda lakes.</title>
        <authorList>
            <person name="Zhao B."/>
        </authorList>
    </citation>
    <scope>NUCLEOTIDE SEQUENCE [LARGE SCALE GENOMIC DNA]</scope>
    <source>
        <strain evidence="4 5">DSM 18760</strain>
    </source>
</reference>
<evidence type="ECO:0000313" key="5">
    <source>
        <dbReference type="Proteomes" id="UP000214588"/>
    </source>
</evidence>
<evidence type="ECO:0000259" key="3">
    <source>
        <dbReference type="Pfam" id="PF12850"/>
    </source>
</evidence>
<dbReference type="Pfam" id="PF12850">
    <property type="entry name" value="Metallophos_2"/>
    <property type="match status" value="1"/>
</dbReference>
<comment type="similarity">
    <text evidence="1 2">Belongs to the metallophosphoesterase superfamily. YfcE family.</text>
</comment>
<comment type="cofactor">
    <cofactor evidence="2">
        <name>a divalent metal cation</name>
        <dbReference type="ChEBI" id="CHEBI:60240"/>
    </cofactor>
</comment>
<dbReference type="EC" id="3.1.4.-" evidence="2"/>
<protein>
    <recommendedName>
        <fullName evidence="2">Phosphoesterase</fullName>
        <ecNumber evidence="2">3.1.4.-</ecNumber>
    </recommendedName>
</protein>
<dbReference type="Proteomes" id="UP000214588">
    <property type="component" value="Unassembled WGS sequence"/>
</dbReference>
<dbReference type="EMBL" id="NIQC01000005">
    <property type="protein sequence ID" value="OWZ84403.1"/>
    <property type="molecule type" value="Genomic_DNA"/>
</dbReference>
<dbReference type="GO" id="GO:0046872">
    <property type="term" value="F:metal ion binding"/>
    <property type="evidence" value="ECO:0007669"/>
    <property type="project" value="UniProtKB-KW"/>
</dbReference>
<evidence type="ECO:0000313" key="4">
    <source>
        <dbReference type="EMBL" id="OWZ84403.1"/>
    </source>
</evidence>
<dbReference type="InterPro" id="IPR053193">
    <property type="entry name" value="MetalloPDE_YfcE-like"/>
</dbReference>
<dbReference type="PANTHER" id="PTHR43165:SF1">
    <property type="entry name" value="PHOSPHODIESTERASE MJ0936"/>
    <property type="match status" value="1"/>
</dbReference>
<dbReference type="InterPro" id="IPR000979">
    <property type="entry name" value="Phosphodiesterase_MJ0936/Vps29"/>
</dbReference>
<dbReference type="GO" id="GO:0016787">
    <property type="term" value="F:hydrolase activity"/>
    <property type="evidence" value="ECO:0007669"/>
    <property type="project" value="UniProtKB-UniRule"/>
</dbReference>
<dbReference type="InterPro" id="IPR024654">
    <property type="entry name" value="Calcineurin-like_PHP_lpxH"/>
</dbReference>
<feature type="domain" description="Calcineurin-like phosphoesterase" evidence="3">
    <location>
        <begin position="1"/>
        <end position="166"/>
    </location>
</feature>
<comment type="caution">
    <text evidence="4">The sequence shown here is derived from an EMBL/GenBank/DDBJ whole genome shotgun (WGS) entry which is preliminary data.</text>
</comment>
<sequence length="186" mass="20784">MKIGLISDTHGSSIAFEKAEAILKNCDVILHGGDILYHGPRNPLPDGYDPQKLSHILNNLEQPIYMVQGNCDSKVDQMVLNKPILSPFFHTNLDNLNILLLHGEDYNEIDLVQLAKDYNVKCVITGHTHIPVIKEVEGILLINPGSPSIPKTEDKVPTIGLIDTEENKVQIISNDDKTIKKVYHLY</sequence>
<accession>A0A226BZE8</accession>
<gene>
    <name evidence="4" type="ORF">CDO51_03835</name>
</gene>
<dbReference type="OrthoDB" id="9800565at2"/>
<dbReference type="PANTHER" id="PTHR43165">
    <property type="entry name" value="METALLOPHOSPHOESTERASE"/>
    <property type="match status" value="1"/>
</dbReference>
<dbReference type="CDD" id="cd00841">
    <property type="entry name" value="MPP_YfcE"/>
    <property type="match status" value="1"/>
</dbReference>
<dbReference type="Gene3D" id="3.60.21.10">
    <property type="match status" value="1"/>
</dbReference>
<dbReference type="InterPro" id="IPR029052">
    <property type="entry name" value="Metallo-depent_PP-like"/>
</dbReference>
<keyword evidence="5" id="KW-1185">Reference proteome</keyword>
<dbReference type="NCBIfam" id="TIGR00040">
    <property type="entry name" value="yfcE"/>
    <property type="match status" value="1"/>
</dbReference>